<reference evidence="6" key="1">
    <citation type="submission" date="2025-08" db="UniProtKB">
        <authorList>
            <consortium name="RefSeq"/>
        </authorList>
    </citation>
    <scope>IDENTIFICATION</scope>
    <source>
        <tissue evidence="6">Thorax and Abdomen</tissue>
    </source>
</reference>
<evidence type="ECO:0000256" key="1">
    <source>
        <dbReference type="ARBA" id="ARBA00004496"/>
    </source>
</evidence>
<comment type="subcellular location">
    <subcellularLocation>
        <location evidence="1">Cytoplasm</location>
    </subcellularLocation>
</comment>
<dbReference type="AlphaFoldDB" id="A0A6J0BFA0"/>
<dbReference type="KEGG" id="nlo:107219199"/>
<sequence>MPKTAILLLAEGAEEMEAVITIDVLRRAGIAVTVASLDGSNVVTCSRGVKICPDEQLTDEHKDKAYDVVIMPGGLAGSQALAKSDKVGAILQKQASENRLVAAICAAPTALKAHGLAKGKKITAYPSMKDQLQDDYTYIDEKVVIDGNFITSQGPSTAYLFGLAIVEALIGKPEATTVARGMLCDEYK</sequence>
<dbReference type="InterPro" id="IPR029062">
    <property type="entry name" value="Class_I_gatase-like"/>
</dbReference>
<dbReference type="InterPro" id="IPR006287">
    <property type="entry name" value="DJ-1"/>
</dbReference>
<feature type="domain" description="DJ-1/PfpI" evidence="4">
    <location>
        <begin position="3"/>
        <end position="167"/>
    </location>
</feature>
<dbReference type="GO" id="GO:0046295">
    <property type="term" value="P:glycolate biosynthetic process"/>
    <property type="evidence" value="ECO:0007669"/>
    <property type="project" value="TreeGrafter"/>
</dbReference>
<dbReference type="Proteomes" id="UP000829291">
    <property type="component" value="Chromosome 5"/>
</dbReference>
<organism evidence="6">
    <name type="scientific">Neodiprion lecontei</name>
    <name type="common">Redheaded pine sawfly</name>
    <dbReference type="NCBI Taxonomy" id="441921"/>
    <lineage>
        <taxon>Eukaryota</taxon>
        <taxon>Metazoa</taxon>
        <taxon>Ecdysozoa</taxon>
        <taxon>Arthropoda</taxon>
        <taxon>Hexapoda</taxon>
        <taxon>Insecta</taxon>
        <taxon>Pterygota</taxon>
        <taxon>Neoptera</taxon>
        <taxon>Endopterygota</taxon>
        <taxon>Hymenoptera</taxon>
        <taxon>Tenthredinoidea</taxon>
        <taxon>Diprionidae</taxon>
        <taxon>Diprioninae</taxon>
        <taxon>Neodiprion</taxon>
    </lineage>
</organism>
<dbReference type="InterPro" id="IPR050325">
    <property type="entry name" value="Prot/Nucl_acid_deglycase"/>
</dbReference>
<dbReference type="NCBIfam" id="TIGR01383">
    <property type="entry name" value="not_thiJ"/>
    <property type="match status" value="1"/>
</dbReference>
<dbReference type="Gene3D" id="3.40.50.880">
    <property type="match status" value="1"/>
</dbReference>
<dbReference type="Pfam" id="PF01965">
    <property type="entry name" value="DJ-1_PfpI"/>
    <property type="match status" value="1"/>
</dbReference>
<dbReference type="FunFam" id="3.40.50.880:FF:000022">
    <property type="entry name" value="protein deglycase DJ-1"/>
    <property type="match status" value="1"/>
</dbReference>
<dbReference type="GeneID" id="107219199"/>
<dbReference type="GO" id="GO:0005739">
    <property type="term" value="C:mitochondrion"/>
    <property type="evidence" value="ECO:0007669"/>
    <property type="project" value="TreeGrafter"/>
</dbReference>
<keyword evidence="3" id="KW-0558">Oxidation</keyword>
<name>A0A6J0BFA0_NEOLC</name>
<proteinExistence type="predicted"/>
<evidence type="ECO:0000256" key="2">
    <source>
        <dbReference type="ARBA" id="ARBA00022490"/>
    </source>
</evidence>
<evidence type="ECO:0000259" key="4">
    <source>
        <dbReference type="Pfam" id="PF01965"/>
    </source>
</evidence>
<dbReference type="PANTHER" id="PTHR48094">
    <property type="entry name" value="PROTEIN/NUCLEIC ACID DEGLYCASE DJ-1-RELATED"/>
    <property type="match status" value="1"/>
</dbReference>
<evidence type="ECO:0000256" key="3">
    <source>
        <dbReference type="ARBA" id="ARBA00023097"/>
    </source>
</evidence>
<dbReference type="InParanoid" id="A0A6J0BFA0"/>
<keyword evidence="2" id="KW-0963">Cytoplasm</keyword>
<keyword evidence="5" id="KW-1185">Reference proteome</keyword>
<gene>
    <name evidence="6" type="primary">LOC107219199</name>
</gene>
<dbReference type="FunCoup" id="A0A6J0BFA0">
    <property type="interactions" value="1362"/>
</dbReference>
<dbReference type="RefSeq" id="XP_015512837.1">
    <property type="nucleotide sequence ID" value="XM_015657351.2"/>
</dbReference>
<dbReference type="GO" id="GO:0051896">
    <property type="term" value="P:regulation of phosphatidylinositol 3-kinase/protein kinase B signal transduction"/>
    <property type="evidence" value="ECO:0007669"/>
    <property type="project" value="UniProtKB-ARBA"/>
</dbReference>
<protein>
    <submittedName>
        <fullName evidence="6">Protein dj-1beta</fullName>
    </submittedName>
</protein>
<dbReference type="PANTHER" id="PTHR48094:SF12">
    <property type="entry name" value="PARKINSON DISEASE PROTEIN 7 HOMOLOG"/>
    <property type="match status" value="1"/>
</dbReference>
<evidence type="ECO:0000313" key="5">
    <source>
        <dbReference type="Proteomes" id="UP000829291"/>
    </source>
</evidence>
<accession>A0A6J0BFA0</accession>
<dbReference type="InterPro" id="IPR002818">
    <property type="entry name" value="DJ-1/PfpI"/>
</dbReference>
<dbReference type="OrthoDB" id="543156at2759"/>
<dbReference type="GO" id="GO:0005634">
    <property type="term" value="C:nucleus"/>
    <property type="evidence" value="ECO:0007669"/>
    <property type="project" value="TreeGrafter"/>
</dbReference>
<dbReference type="GO" id="GO:0006979">
    <property type="term" value="P:response to oxidative stress"/>
    <property type="evidence" value="ECO:0007669"/>
    <property type="project" value="UniProtKB-ARBA"/>
</dbReference>
<dbReference type="CDD" id="cd03135">
    <property type="entry name" value="GATase1_DJ-1"/>
    <property type="match status" value="1"/>
</dbReference>
<evidence type="ECO:0000313" key="6">
    <source>
        <dbReference type="RefSeq" id="XP_015512837.1"/>
    </source>
</evidence>
<dbReference type="GO" id="GO:1903189">
    <property type="term" value="P:glyoxal metabolic process"/>
    <property type="evidence" value="ECO:0007669"/>
    <property type="project" value="TreeGrafter"/>
</dbReference>
<dbReference type="SUPFAM" id="SSF52317">
    <property type="entry name" value="Class I glutamine amidotransferase-like"/>
    <property type="match status" value="1"/>
</dbReference>